<protein>
    <submittedName>
        <fullName evidence="2">Sporulation protein YqfD</fullName>
    </submittedName>
</protein>
<feature type="transmembrane region" description="Helical" evidence="1">
    <location>
        <begin position="85"/>
        <end position="110"/>
    </location>
</feature>
<comment type="caution">
    <text evidence="2">The sequence shown here is derived from an EMBL/GenBank/DDBJ whole genome shotgun (WGS) entry which is preliminary data.</text>
</comment>
<keyword evidence="1" id="KW-1133">Transmembrane helix</keyword>
<gene>
    <name evidence="2" type="primary">yqfD</name>
    <name evidence="2" type="ORF">G4D63_07865</name>
</gene>
<keyword evidence="1" id="KW-0812">Transmembrane</keyword>
<sequence length="395" mass="45139">MKNHWTIFFGGQVKIKVVGTGIERFINECVRQNINIWEVKRHPDSSITGSLPLKDLHKLRRIVRKSNCKLSFVGGRGLPFLFKKALYNSGFVIGIISCLLLLFILSNMVWGIQIQGAKPETEHLIRKELQAIGVETGKFQFMVRNPDEIQTHLSESIKAITWVGVELKGTTFHFRVVEKNQPKEVEFFSPRHLVAKKTAVIAKMFVEAGQPMVTIHDYVQKGDLLVSGFIGQEGKIEVVSARGEIMGETWYDAKVAVPLKTTFNVLTGKSKTTHYLKLFNWNVPIWGFGKHEFQEYETALDEKSFKFLKWTLPIGYNKKSIRESEKVERVYNKEEAIEVGLENGRNELKEQLNEQAMIKGEKILHQSIENGKVKLSIHYQVIEEISTVQPIIQGD</sequence>
<dbReference type="PIRSF" id="PIRSF029895">
    <property type="entry name" value="SpoIV"/>
    <property type="match status" value="1"/>
</dbReference>
<evidence type="ECO:0000313" key="2">
    <source>
        <dbReference type="EMBL" id="NEY71660.1"/>
    </source>
</evidence>
<accession>A0A6M0Q831</accession>
<keyword evidence="1" id="KW-0472">Membrane</keyword>
<evidence type="ECO:0000256" key="1">
    <source>
        <dbReference type="SAM" id="Phobius"/>
    </source>
</evidence>
<keyword evidence="3" id="KW-1185">Reference proteome</keyword>
<reference evidence="2 3" key="1">
    <citation type="submission" date="2020-02" db="EMBL/GenBank/DDBJ databases">
        <title>Bacillus aquiflavi sp. nov., isolated from yellow water of strong flavor Chinese baijiu in Yibin region of China.</title>
        <authorList>
            <person name="Xie J."/>
        </authorList>
    </citation>
    <scope>NUCLEOTIDE SEQUENCE [LARGE SCALE GENOMIC DNA]</scope>
    <source>
        <strain evidence="2 3">SA4</strain>
    </source>
</reference>
<dbReference type="Pfam" id="PF06898">
    <property type="entry name" value="YqfD"/>
    <property type="match status" value="1"/>
</dbReference>
<dbReference type="RefSeq" id="WP_163179097.1">
    <property type="nucleotide sequence ID" value="NZ_JAAIWM010000002.1"/>
</dbReference>
<name>A0A6M0Q831_9BACI</name>
<dbReference type="EMBL" id="JAAIWM010000002">
    <property type="protein sequence ID" value="NEY71660.1"/>
    <property type="molecule type" value="Genomic_DNA"/>
</dbReference>
<proteinExistence type="predicted"/>
<dbReference type="Proteomes" id="UP000481043">
    <property type="component" value="Unassembled WGS sequence"/>
</dbReference>
<organism evidence="2 3">
    <name type="scientific">Bacillus mesophilus</name>
    <dbReference type="NCBI Taxonomy" id="1808955"/>
    <lineage>
        <taxon>Bacteria</taxon>
        <taxon>Bacillati</taxon>
        <taxon>Bacillota</taxon>
        <taxon>Bacilli</taxon>
        <taxon>Bacillales</taxon>
        <taxon>Bacillaceae</taxon>
        <taxon>Bacillus</taxon>
    </lineage>
</organism>
<dbReference type="AlphaFoldDB" id="A0A6M0Q831"/>
<dbReference type="NCBIfam" id="TIGR02876">
    <property type="entry name" value="spore_yqfD"/>
    <property type="match status" value="1"/>
</dbReference>
<evidence type="ECO:0000313" key="3">
    <source>
        <dbReference type="Proteomes" id="UP000481043"/>
    </source>
</evidence>
<dbReference type="InterPro" id="IPR010690">
    <property type="entry name" value="YqfD"/>
</dbReference>